<feature type="domain" description="YbaK/aminoacyl-tRNA synthetase-associated" evidence="1">
    <location>
        <begin position="26"/>
        <end position="139"/>
    </location>
</feature>
<dbReference type="EMBL" id="FNHS01000006">
    <property type="protein sequence ID" value="SDN17142.1"/>
    <property type="molecule type" value="Genomic_DNA"/>
</dbReference>
<dbReference type="SUPFAM" id="SSF55826">
    <property type="entry name" value="YbaK/ProRS associated domain"/>
    <property type="match status" value="1"/>
</dbReference>
<evidence type="ECO:0000313" key="3">
    <source>
        <dbReference type="Proteomes" id="UP000198704"/>
    </source>
</evidence>
<dbReference type="InterPro" id="IPR036754">
    <property type="entry name" value="YbaK/aa-tRNA-synt-asso_dom_sf"/>
</dbReference>
<gene>
    <name evidence="2" type="ORF">SAMN05216360_106147</name>
</gene>
<dbReference type="RefSeq" id="WP_091715914.1">
    <property type="nucleotide sequence ID" value="NZ_FNHS01000006.1"/>
</dbReference>
<dbReference type="GO" id="GO:0002161">
    <property type="term" value="F:aminoacyl-tRNA deacylase activity"/>
    <property type="evidence" value="ECO:0007669"/>
    <property type="project" value="InterPro"/>
</dbReference>
<keyword evidence="3" id="KW-1185">Reference proteome</keyword>
<dbReference type="OrthoDB" id="9798760at2"/>
<sequence>MSLASVRAFFAEKAPDIAVLELETRTATVAEAAAAHGVAPAQIAKTLSLRVGDQIVLVVTRGDARLDNKKAKAVLGGKVRMLDLAEVEGITGHPVGGVCPFGLIAPLPVYCDVSLKAFDEVVPAAGSTHSAVRIAPERMAALTAATWVDVCAAAG</sequence>
<evidence type="ECO:0000313" key="2">
    <source>
        <dbReference type="EMBL" id="SDN17142.1"/>
    </source>
</evidence>
<protein>
    <submittedName>
        <fullName evidence="2">Cys-tRNA(Pro) deacylase, prolyl-tRNA editing enzyme YbaK/EbsC</fullName>
    </submittedName>
</protein>
<proteinExistence type="predicted"/>
<dbReference type="PANTHER" id="PTHR30411">
    <property type="entry name" value="CYTOPLASMIC PROTEIN"/>
    <property type="match status" value="1"/>
</dbReference>
<name>A0A1G9Z6W6_9HYPH</name>
<dbReference type="STRING" id="582672.SAMN05216360_106147"/>
<dbReference type="Gene3D" id="3.90.960.10">
    <property type="entry name" value="YbaK/aminoacyl-tRNA synthetase-associated domain"/>
    <property type="match status" value="1"/>
</dbReference>
<dbReference type="Pfam" id="PF04073">
    <property type="entry name" value="tRNA_edit"/>
    <property type="match status" value="1"/>
</dbReference>
<organism evidence="2 3">
    <name type="scientific">Methylobacterium phyllostachyos</name>
    <dbReference type="NCBI Taxonomy" id="582672"/>
    <lineage>
        <taxon>Bacteria</taxon>
        <taxon>Pseudomonadati</taxon>
        <taxon>Pseudomonadota</taxon>
        <taxon>Alphaproteobacteria</taxon>
        <taxon>Hyphomicrobiales</taxon>
        <taxon>Methylobacteriaceae</taxon>
        <taxon>Methylobacterium</taxon>
    </lineage>
</organism>
<dbReference type="InterPro" id="IPR007214">
    <property type="entry name" value="YbaK/aa-tRNA-synth-assoc-dom"/>
</dbReference>
<dbReference type="Proteomes" id="UP000198704">
    <property type="component" value="Unassembled WGS sequence"/>
</dbReference>
<dbReference type="CDD" id="cd04333">
    <property type="entry name" value="ProX_deacylase"/>
    <property type="match status" value="1"/>
</dbReference>
<dbReference type="AlphaFoldDB" id="A0A1G9Z6W6"/>
<accession>A0A1G9Z6W6</accession>
<reference evidence="3" key="1">
    <citation type="submission" date="2016-10" db="EMBL/GenBank/DDBJ databases">
        <authorList>
            <person name="Varghese N."/>
            <person name="Submissions S."/>
        </authorList>
    </citation>
    <scope>NUCLEOTIDE SEQUENCE [LARGE SCALE GENOMIC DNA]</scope>
    <source>
        <strain evidence="3">BL47</strain>
    </source>
</reference>
<dbReference type="PANTHER" id="PTHR30411:SF1">
    <property type="entry name" value="CYTOPLASMIC PROTEIN"/>
    <property type="match status" value="1"/>
</dbReference>
<evidence type="ECO:0000259" key="1">
    <source>
        <dbReference type="Pfam" id="PF04073"/>
    </source>
</evidence>